<dbReference type="GO" id="GO:0016747">
    <property type="term" value="F:acyltransferase activity, transferring groups other than amino-acyl groups"/>
    <property type="evidence" value="ECO:0007669"/>
    <property type="project" value="InterPro"/>
</dbReference>
<evidence type="ECO:0000313" key="3">
    <source>
        <dbReference type="Proteomes" id="UP000281112"/>
    </source>
</evidence>
<gene>
    <name evidence="2" type="ORF">EES38_17295</name>
</gene>
<keyword evidence="3" id="KW-1185">Reference proteome</keyword>
<feature type="domain" description="N-acetyltransferase" evidence="1">
    <location>
        <begin position="3"/>
        <end position="147"/>
    </location>
</feature>
<sequence>MKVLIRSAELTDNYSIVRLSNEWGYSISEDLSLARMHKLISCTNYKMYVAEDTISQQICGWIILEKRFFFGSGDYIEIMGLVVDENYRRNKIAQQLIKQSELWAADLGLDTIIVLSDIQREESHRFYQSSGFELKKTSNVYHKQVKP</sequence>
<reference evidence="2 3" key="1">
    <citation type="submission" date="2018-11" db="EMBL/GenBank/DDBJ databases">
        <title>Vibrio LJC006 sp. nov., isolated from seawater during the bloom of the enteromorpha.</title>
        <authorList>
            <person name="Liang J."/>
        </authorList>
    </citation>
    <scope>NUCLEOTIDE SEQUENCE [LARGE SCALE GENOMIC DNA]</scope>
    <source>
        <strain evidence="2 3">LJC006</strain>
    </source>
</reference>
<dbReference type="RefSeq" id="WP_124938461.1">
    <property type="nucleotide sequence ID" value="NZ_RJVQ01000009.1"/>
</dbReference>
<comment type="caution">
    <text evidence="2">The sequence shown here is derived from an EMBL/GenBank/DDBJ whole genome shotgun (WGS) entry which is preliminary data.</text>
</comment>
<dbReference type="InterPro" id="IPR016181">
    <property type="entry name" value="Acyl_CoA_acyltransferase"/>
</dbReference>
<dbReference type="CDD" id="cd04301">
    <property type="entry name" value="NAT_SF"/>
    <property type="match status" value="1"/>
</dbReference>
<dbReference type="Pfam" id="PF00583">
    <property type="entry name" value="Acetyltransf_1"/>
    <property type="match status" value="1"/>
</dbReference>
<organism evidence="2 3">
    <name type="scientific">Vibrio viridaestus</name>
    <dbReference type="NCBI Taxonomy" id="2487322"/>
    <lineage>
        <taxon>Bacteria</taxon>
        <taxon>Pseudomonadati</taxon>
        <taxon>Pseudomonadota</taxon>
        <taxon>Gammaproteobacteria</taxon>
        <taxon>Vibrionales</taxon>
        <taxon>Vibrionaceae</taxon>
        <taxon>Vibrio</taxon>
    </lineage>
</organism>
<name>A0A3N9TDT4_9VIBR</name>
<evidence type="ECO:0000313" key="2">
    <source>
        <dbReference type="EMBL" id="RQW61863.1"/>
    </source>
</evidence>
<dbReference type="PROSITE" id="PS51186">
    <property type="entry name" value="GNAT"/>
    <property type="match status" value="1"/>
</dbReference>
<dbReference type="AlphaFoldDB" id="A0A3N9TDT4"/>
<dbReference type="SUPFAM" id="SSF55729">
    <property type="entry name" value="Acyl-CoA N-acyltransferases (Nat)"/>
    <property type="match status" value="1"/>
</dbReference>
<dbReference type="Proteomes" id="UP000281112">
    <property type="component" value="Unassembled WGS sequence"/>
</dbReference>
<dbReference type="InterPro" id="IPR000182">
    <property type="entry name" value="GNAT_dom"/>
</dbReference>
<keyword evidence="2" id="KW-0808">Transferase</keyword>
<evidence type="ECO:0000259" key="1">
    <source>
        <dbReference type="PROSITE" id="PS51186"/>
    </source>
</evidence>
<proteinExistence type="predicted"/>
<accession>A0A3N9TDT4</accession>
<dbReference type="Gene3D" id="3.40.630.30">
    <property type="match status" value="1"/>
</dbReference>
<dbReference type="OrthoDB" id="6456007at2"/>
<protein>
    <submittedName>
        <fullName evidence="2">GNAT family N-acetyltransferase</fullName>
    </submittedName>
</protein>
<dbReference type="EMBL" id="RJVQ01000009">
    <property type="protein sequence ID" value="RQW61863.1"/>
    <property type="molecule type" value="Genomic_DNA"/>
</dbReference>